<dbReference type="HOGENOM" id="CLU_1635636_0_0_1"/>
<dbReference type="VEuPathDB" id="FungiDB:TRIVIDRAFT_213904"/>
<dbReference type="Proteomes" id="UP000007115">
    <property type="component" value="Unassembled WGS sequence"/>
</dbReference>
<accession>G9N437</accession>
<evidence type="ECO:0000313" key="2">
    <source>
        <dbReference type="EMBL" id="EHK18363.1"/>
    </source>
</evidence>
<name>G9N437_HYPVG</name>
<dbReference type="EMBL" id="ABDF02000086">
    <property type="protein sequence ID" value="EHK18363.1"/>
    <property type="molecule type" value="Genomic_DNA"/>
</dbReference>
<organism evidence="2 3">
    <name type="scientific">Hypocrea virens (strain Gv29-8 / FGSC 10586)</name>
    <name type="common">Gliocladium virens</name>
    <name type="synonym">Trichoderma virens</name>
    <dbReference type="NCBI Taxonomy" id="413071"/>
    <lineage>
        <taxon>Eukaryota</taxon>
        <taxon>Fungi</taxon>
        <taxon>Dikarya</taxon>
        <taxon>Ascomycota</taxon>
        <taxon>Pezizomycotina</taxon>
        <taxon>Sordariomycetes</taxon>
        <taxon>Hypocreomycetidae</taxon>
        <taxon>Hypocreales</taxon>
        <taxon>Hypocreaceae</taxon>
        <taxon>Trichoderma</taxon>
    </lineage>
</organism>
<protein>
    <submittedName>
        <fullName evidence="2">Uncharacterized protein</fullName>
    </submittedName>
</protein>
<keyword evidence="1" id="KW-1133">Transmembrane helix</keyword>
<dbReference type="RefSeq" id="XP_013952564.1">
    <property type="nucleotide sequence ID" value="XM_014097089.1"/>
</dbReference>
<evidence type="ECO:0000256" key="1">
    <source>
        <dbReference type="SAM" id="Phobius"/>
    </source>
</evidence>
<keyword evidence="3" id="KW-1185">Reference proteome</keyword>
<keyword evidence="1" id="KW-0812">Transmembrane</keyword>
<sequence>MVMAEVTAAVPIAAAIASKHSALSKESFAAYLQANVIAAIVNFVILGCNLIILTDWAANRARLGAINRVGLAEPKAQVAFSSLHGVINVKNTPVRLTEAQIKEAQDMYLDFQNLQATVEDVADDESIERRRRRRLSSWASLYHGRYLEFPYKPLPQEDRINE</sequence>
<dbReference type="GeneID" id="25790776"/>
<evidence type="ECO:0000313" key="3">
    <source>
        <dbReference type="Proteomes" id="UP000007115"/>
    </source>
</evidence>
<dbReference type="AlphaFoldDB" id="G9N437"/>
<dbReference type="InParanoid" id="G9N437"/>
<keyword evidence="1" id="KW-0472">Membrane</keyword>
<gene>
    <name evidence="2" type="ORF">TRIVIDRAFT_213904</name>
</gene>
<proteinExistence type="predicted"/>
<reference evidence="2 3" key="1">
    <citation type="journal article" date="2011" name="Genome Biol.">
        <title>Comparative genome sequence analysis underscores mycoparasitism as the ancestral life style of Trichoderma.</title>
        <authorList>
            <person name="Kubicek C.P."/>
            <person name="Herrera-Estrella A."/>
            <person name="Seidl-Seiboth V."/>
            <person name="Martinez D.A."/>
            <person name="Druzhinina I.S."/>
            <person name="Thon M."/>
            <person name="Zeilinger S."/>
            <person name="Casas-Flores S."/>
            <person name="Horwitz B.A."/>
            <person name="Mukherjee P.K."/>
            <person name="Mukherjee M."/>
            <person name="Kredics L."/>
            <person name="Alcaraz L.D."/>
            <person name="Aerts A."/>
            <person name="Antal Z."/>
            <person name="Atanasova L."/>
            <person name="Cervantes-Badillo M.G."/>
            <person name="Challacombe J."/>
            <person name="Chertkov O."/>
            <person name="McCluskey K."/>
            <person name="Coulpier F."/>
            <person name="Deshpande N."/>
            <person name="von Doehren H."/>
            <person name="Ebbole D.J."/>
            <person name="Esquivel-Naranjo E.U."/>
            <person name="Fekete E."/>
            <person name="Flipphi M."/>
            <person name="Glaser F."/>
            <person name="Gomez-Rodriguez E.Y."/>
            <person name="Gruber S."/>
            <person name="Han C."/>
            <person name="Henrissat B."/>
            <person name="Hermosa R."/>
            <person name="Hernandez-Onate M."/>
            <person name="Karaffa L."/>
            <person name="Kosti I."/>
            <person name="Le Crom S."/>
            <person name="Lindquist E."/>
            <person name="Lucas S."/>
            <person name="Luebeck M."/>
            <person name="Luebeck P.S."/>
            <person name="Margeot A."/>
            <person name="Metz B."/>
            <person name="Misra M."/>
            <person name="Nevalainen H."/>
            <person name="Omann M."/>
            <person name="Packer N."/>
            <person name="Perrone G."/>
            <person name="Uresti-Rivera E.E."/>
            <person name="Salamov A."/>
            <person name="Schmoll M."/>
            <person name="Seiboth B."/>
            <person name="Shapiro H."/>
            <person name="Sukno S."/>
            <person name="Tamayo-Ramos J.A."/>
            <person name="Tisch D."/>
            <person name="Wiest A."/>
            <person name="Wilkinson H.H."/>
            <person name="Zhang M."/>
            <person name="Coutinho P.M."/>
            <person name="Kenerley C.M."/>
            <person name="Monte E."/>
            <person name="Baker S.E."/>
            <person name="Grigoriev I.V."/>
        </authorList>
    </citation>
    <scope>NUCLEOTIDE SEQUENCE [LARGE SCALE GENOMIC DNA]</scope>
    <source>
        <strain evidence="3">Gv29-8 / FGSC 10586</strain>
    </source>
</reference>
<feature type="transmembrane region" description="Helical" evidence="1">
    <location>
        <begin position="34"/>
        <end position="58"/>
    </location>
</feature>
<feature type="non-terminal residue" evidence="2">
    <location>
        <position position="1"/>
    </location>
</feature>
<comment type="caution">
    <text evidence="2">The sequence shown here is derived from an EMBL/GenBank/DDBJ whole genome shotgun (WGS) entry which is preliminary data.</text>
</comment>